<proteinExistence type="predicted"/>
<dbReference type="GeneID" id="41959425"/>
<name>A0A6P8BE71_PYRGI</name>
<reference evidence="3" key="2">
    <citation type="submission" date="2019-10" db="EMBL/GenBank/DDBJ databases">
        <authorList>
            <consortium name="NCBI Genome Project"/>
        </authorList>
    </citation>
    <scope>NUCLEOTIDE SEQUENCE</scope>
    <source>
        <strain evidence="3">NI907</strain>
    </source>
</reference>
<evidence type="ECO:0000256" key="1">
    <source>
        <dbReference type="SAM" id="MobiDB-lite"/>
    </source>
</evidence>
<reference evidence="3" key="1">
    <citation type="journal article" date="2019" name="Mol. Biol. Evol.">
        <title>Blast fungal genomes show frequent chromosomal changes, gene gains and losses, and effector gene turnover.</title>
        <authorList>
            <person name="Gomez Luciano L.B."/>
            <person name="Jason Tsai I."/>
            <person name="Chuma I."/>
            <person name="Tosa Y."/>
            <person name="Chen Y.H."/>
            <person name="Li J.Y."/>
            <person name="Li M.Y."/>
            <person name="Jade Lu M.Y."/>
            <person name="Nakayashiki H."/>
            <person name="Li W.H."/>
        </authorList>
    </citation>
    <scope>NUCLEOTIDE SEQUENCE</scope>
    <source>
        <strain evidence="3">NI907</strain>
    </source>
</reference>
<gene>
    <name evidence="3" type="ORF">PgNI_04471</name>
</gene>
<feature type="region of interest" description="Disordered" evidence="1">
    <location>
        <begin position="442"/>
        <end position="465"/>
    </location>
</feature>
<evidence type="ECO:0000313" key="2">
    <source>
        <dbReference type="Proteomes" id="UP000515153"/>
    </source>
</evidence>
<dbReference type="Proteomes" id="UP000515153">
    <property type="component" value="Unplaced"/>
</dbReference>
<dbReference type="RefSeq" id="XP_030985354.1">
    <property type="nucleotide sequence ID" value="XM_031124516.1"/>
</dbReference>
<dbReference type="Gene3D" id="3.30.559.10">
    <property type="entry name" value="Chloramphenicol acetyltransferase-like domain"/>
    <property type="match status" value="2"/>
</dbReference>
<dbReference type="KEGG" id="pgri:PgNI_04471"/>
<evidence type="ECO:0000313" key="3">
    <source>
        <dbReference type="RefSeq" id="XP_030985354.1"/>
    </source>
</evidence>
<reference evidence="3" key="3">
    <citation type="submission" date="2025-08" db="UniProtKB">
        <authorList>
            <consortium name="RefSeq"/>
        </authorList>
    </citation>
    <scope>IDENTIFICATION</scope>
    <source>
        <strain evidence="3">NI907</strain>
    </source>
</reference>
<keyword evidence="2" id="KW-1185">Reference proteome</keyword>
<sequence>MLQRLFGWAKSAPIPLPGDRVIPMNSLDDNALVHNTTLVVSFVFDALLDPERLRDSLENLIKRDGWQKLGARIRYNGGIGRHEWHIPAEFTPARPAVAFGAHQHDTPFSEHPASSQIKRPDPASDRPQLISDPLVLSDLSWGGSYRPSGIGDWYADPSEDRPVMSLRVHTFSGTTTMVCLQWQHVAMDIMALKELCAAWMAVLAGRDDQVPVPFGADSDPFEPLVTGKRQATEAHVLEGRQAGIFGLFKWMSGYACDMLARKHHWRVMCVPRAFWQARLEAAVEALRDEAQAKGEDPSKVFLSEGDILLAWIVRCLVVPRKLNPSKTVVIMFTMHMIKAFQGDIFPPASEDRPYIGNAFSYCNVLLKARDITEGRLCDVAVEIRRAIAAQGTRGQHEAYFAMKQNSRLPFPMIFFGDKDMVHLSSTNWSKADLFQLDLGPARRTGGGGGGGGEDSDGAGPTTSPCRPWYVQGLSSPISPPDCFTIQGKDQNGNYWLEAPRVAGRWDEFMAFVDKELDSNVIS</sequence>
<feature type="region of interest" description="Disordered" evidence="1">
    <location>
        <begin position="103"/>
        <end position="125"/>
    </location>
</feature>
<dbReference type="InterPro" id="IPR023213">
    <property type="entry name" value="CAT-like_dom_sf"/>
</dbReference>
<organism evidence="2 3">
    <name type="scientific">Pyricularia grisea</name>
    <name type="common">Crabgrass-specific blast fungus</name>
    <name type="synonym">Magnaporthe grisea</name>
    <dbReference type="NCBI Taxonomy" id="148305"/>
    <lineage>
        <taxon>Eukaryota</taxon>
        <taxon>Fungi</taxon>
        <taxon>Dikarya</taxon>
        <taxon>Ascomycota</taxon>
        <taxon>Pezizomycotina</taxon>
        <taxon>Sordariomycetes</taxon>
        <taxon>Sordariomycetidae</taxon>
        <taxon>Magnaporthales</taxon>
        <taxon>Pyriculariaceae</taxon>
        <taxon>Pyricularia</taxon>
    </lineage>
</organism>
<protein>
    <submittedName>
        <fullName evidence="3">Uncharacterized protein</fullName>
    </submittedName>
</protein>
<dbReference type="OrthoDB" id="21502at2759"/>
<dbReference type="AlphaFoldDB" id="A0A6P8BE71"/>
<accession>A0A6P8BE71</accession>